<dbReference type="VEuPathDB" id="FungiDB:Bcin03g01510"/>
<dbReference type="AlphaFoldDB" id="A0A384JB87"/>
<dbReference type="RefSeq" id="XP_024547529.1">
    <property type="nucleotide sequence ID" value="XM_024691757.1"/>
</dbReference>
<gene>
    <name evidence="1" type="ORF">BCIN_03g01510</name>
</gene>
<organism evidence="1 2">
    <name type="scientific">Botryotinia fuckeliana (strain B05.10)</name>
    <name type="common">Noble rot fungus</name>
    <name type="synonym">Botrytis cinerea</name>
    <dbReference type="NCBI Taxonomy" id="332648"/>
    <lineage>
        <taxon>Eukaryota</taxon>
        <taxon>Fungi</taxon>
        <taxon>Dikarya</taxon>
        <taxon>Ascomycota</taxon>
        <taxon>Pezizomycotina</taxon>
        <taxon>Leotiomycetes</taxon>
        <taxon>Helotiales</taxon>
        <taxon>Sclerotiniaceae</taxon>
        <taxon>Botrytis</taxon>
    </lineage>
</organism>
<sequence>MLVDGQIEATLVSVSYKAHRINVKWAHEMGVLVEEVGGYPLFPCPFDPEHDVLYIPPDQEISVKTEPVGRLTEFELHDLPPCYRIDVGNFAVAESKIWKHNLPILGNMFSCSPMRTLTIIIGSPLKTRSVGNDSELQERWEVRQEGGYDWSNKKEPLEFQGRKFPVKDSLYRIQGILNESFYQDIDTFDIPNVKVKVTSAIRK</sequence>
<name>A0A384JB87_BOTFB</name>
<accession>A0A384JB87</accession>
<evidence type="ECO:0000313" key="1">
    <source>
        <dbReference type="EMBL" id="ATZ47869.1"/>
    </source>
</evidence>
<proteinExistence type="predicted"/>
<reference evidence="1 2" key="3">
    <citation type="journal article" date="2017" name="Mol. Plant Pathol.">
        <title>A gapless genome sequence of the fungus Botrytis cinerea.</title>
        <authorList>
            <person name="Van Kan J.A."/>
            <person name="Stassen J.H."/>
            <person name="Mosbach A."/>
            <person name="Van Der Lee T.A."/>
            <person name="Faino L."/>
            <person name="Farmer A.D."/>
            <person name="Papasotiriou D.G."/>
            <person name="Zhou S."/>
            <person name="Seidl M.F."/>
            <person name="Cottam E."/>
            <person name="Edel D."/>
            <person name="Hahn M."/>
            <person name="Schwartz D.C."/>
            <person name="Dietrich R.A."/>
            <person name="Widdison S."/>
            <person name="Scalliet G."/>
        </authorList>
    </citation>
    <scope>NUCLEOTIDE SEQUENCE [LARGE SCALE GENOMIC DNA]</scope>
    <source>
        <strain evidence="1 2">B05.10</strain>
    </source>
</reference>
<dbReference type="GeneID" id="5439940"/>
<keyword evidence="2" id="KW-1185">Reference proteome</keyword>
<reference evidence="1 2" key="2">
    <citation type="journal article" date="2012" name="Eukaryot. Cell">
        <title>Genome update of Botrytis cinerea strains B05.10 and T4.</title>
        <authorList>
            <person name="Staats M."/>
            <person name="van Kan J.A."/>
        </authorList>
    </citation>
    <scope>NUCLEOTIDE SEQUENCE [LARGE SCALE GENOMIC DNA]</scope>
    <source>
        <strain evidence="1 2">B05.10</strain>
    </source>
</reference>
<dbReference type="KEGG" id="bfu:BCIN_03g01510"/>
<protein>
    <submittedName>
        <fullName evidence="1">Uncharacterized protein</fullName>
    </submittedName>
</protein>
<dbReference type="OrthoDB" id="3546385at2759"/>
<evidence type="ECO:0000313" key="2">
    <source>
        <dbReference type="Proteomes" id="UP000001798"/>
    </source>
</evidence>
<reference evidence="1 2" key="1">
    <citation type="journal article" date="2011" name="PLoS Genet.">
        <title>Genomic analysis of the necrotrophic fungal pathogens Sclerotinia sclerotiorum and Botrytis cinerea.</title>
        <authorList>
            <person name="Amselem J."/>
            <person name="Cuomo C.A."/>
            <person name="van Kan J.A."/>
            <person name="Viaud M."/>
            <person name="Benito E.P."/>
            <person name="Couloux A."/>
            <person name="Coutinho P.M."/>
            <person name="de Vries R.P."/>
            <person name="Dyer P.S."/>
            <person name="Fillinger S."/>
            <person name="Fournier E."/>
            <person name="Gout L."/>
            <person name="Hahn M."/>
            <person name="Kohn L."/>
            <person name="Lapalu N."/>
            <person name="Plummer K.M."/>
            <person name="Pradier J.M."/>
            <person name="Quevillon E."/>
            <person name="Sharon A."/>
            <person name="Simon A."/>
            <person name="ten Have A."/>
            <person name="Tudzynski B."/>
            <person name="Tudzynski P."/>
            <person name="Wincker P."/>
            <person name="Andrew M."/>
            <person name="Anthouard V."/>
            <person name="Beever R.E."/>
            <person name="Beffa R."/>
            <person name="Benoit I."/>
            <person name="Bouzid O."/>
            <person name="Brault B."/>
            <person name="Chen Z."/>
            <person name="Choquer M."/>
            <person name="Collemare J."/>
            <person name="Cotton P."/>
            <person name="Danchin E.G."/>
            <person name="Da Silva C."/>
            <person name="Gautier A."/>
            <person name="Giraud C."/>
            <person name="Giraud T."/>
            <person name="Gonzalez C."/>
            <person name="Grossetete S."/>
            <person name="Guldener U."/>
            <person name="Henrissat B."/>
            <person name="Howlett B.J."/>
            <person name="Kodira C."/>
            <person name="Kretschmer M."/>
            <person name="Lappartient A."/>
            <person name="Leroch M."/>
            <person name="Levis C."/>
            <person name="Mauceli E."/>
            <person name="Neuveglise C."/>
            <person name="Oeser B."/>
            <person name="Pearson M."/>
            <person name="Poulain J."/>
            <person name="Poussereau N."/>
            <person name="Quesneville H."/>
            <person name="Rascle C."/>
            <person name="Schumacher J."/>
            <person name="Segurens B."/>
            <person name="Sexton A."/>
            <person name="Silva E."/>
            <person name="Sirven C."/>
            <person name="Soanes D.M."/>
            <person name="Talbot N.J."/>
            <person name="Templeton M."/>
            <person name="Yandava C."/>
            <person name="Yarden O."/>
            <person name="Zeng Q."/>
            <person name="Rollins J.A."/>
            <person name="Lebrun M.H."/>
            <person name="Dickman M."/>
        </authorList>
    </citation>
    <scope>NUCLEOTIDE SEQUENCE [LARGE SCALE GENOMIC DNA]</scope>
    <source>
        <strain evidence="1 2">B05.10</strain>
    </source>
</reference>
<dbReference type="EMBL" id="CP009807">
    <property type="protein sequence ID" value="ATZ47869.1"/>
    <property type="molecule type" value="Genomic_DNA"/>
</dbReference>
<dbReference type="Proteomes" id="UP000001798">
    <property type="component" value="Chromosome 3"/>
</dbReference>